<keyword evidence="4" id="KW-0808">Transferase</keyword>
<dbReference type="EC" id="2.7.13.3" evidence="2"/>
<dbReference type="SUPFAM" id="SSF47384">
    <property type="entry name" value="Homodimeric domain of signal transducing histidine kinase"/>
    <property type="match status" value="1"/>
</dbReference>
<comment type="caution">
    <text evidence="10">The sequence shown here is derived from an EMBL/GenBank/DDBJ whole genome shotgun (WGS) entry which is preliminary data.</text>
</comment>
<evidence type="ECO:0000256" key="3">
    <source>
        <dbReference type="ARBA" id="ARBA00022553"/>
    </source>
</evidence>
<evidence type="ECO:0000313" key="11">
    <source>
        <dbReference type="Proteomes" id="UP000315711"/>
    </source>
</evidence>
<dbReference type="Gene3D" id="3.30.565.10">
    <property type="entry name" value="Histidine kinase-like ATPase, C-terminal domain"/>
    <property type="match status" value="1"/>
</dbReference>
<comment type="catalytic activity">
    <reaction evidence="1">
        <text>ATP + protein L-histidine = ADP + protein N-phospho-L-histidine.</text>
        <dbReference type="EC" id="2.7.13.3"/>
    </reaction>
</comment>
<dbReference type="InterPro" id="IPR005467">
    <property type="entry name" value="His_kinase_dom"/>
</dbReference>
<evidence type="ECO:0000256" key="8">
    <source>
        <dbReference type="ARBA" id="ARBA00023012"/>
    </source>
</evidence>
<dbReference type="OrthoDB" id="9815750at2"/>
<dbReference type="SMART" id="SM00388">
    <property type="entry name" value="HisKA"/>
    <property type="match status" value="1"/>
</dbReference>
<dbReference type="PRINTS" id="PR00344">
    <property type="entry name" value="BCTRLSENSOR"/>
</dbReference>
<dbReference type="Pfam" id="PF02518">
    <property type="entry name" value="HATPase_c"/>
    <property type="match status" value="1"/>
</dbReference>
<evidence type="ECO:0000259" key="9">
    <source>
        <dbReference type="PROSITE" id="PS50109"/>
    </source>
</evidence>
<dbReference type="EMBL" id="VLKZ01000003">
    <property type="protein sequence ID" value="TWI57932.1"/>
    <property type="molecule type" value="Genomic_DNA"/>
</dbReference>
<keyword evidence="3" id="KW-0597">Phosphoprotein</keyword>
<gene>
    <name evidence="10" type="ORF">IQ10_01262</name>
</gene>
<feature type="domain" description="Histidine kinase" evidence="9">
    <location>
        <begin position="231"/>
        <end position="432"/>
    </location>
</feature>
<keyword evidence="5" id="KW-0547">Nucleotide-binding</keyword>
<evidence type="ECO:0000256" key="7">
    <source>
        <dbReference type="ARBA" id="ARBA00022840"/>
    </source>
</evidence>
<dbReference type="Pfam" id="PF00512">
    <property type="entry name" value="HisKA"/>
    <property type="match status" value="1"/>
</dbReference>
<dbReference type="InterPro" id="IPR003661">
    <property type="entry name" value="HisK_dim/P_dom"/>
</dbReference>
<dbReference type="Proteomes" id="UP000315711">
    <property type="component" value="Unassembled WGS sequence"/>
</dbReference>
<dbReference type="SUPFAM" id="SSF55874">
    <property type="entry name" value="ATPase domain of HSP90 chaperone/DNA topoisomerase II/histidine kinase"/>
    <property type="match status" value="1"/>
</dbReference>
<sequence>MIGEIEEAVKLTNNINVSSGCHIIYTYSQIESYLDNATAFLAEGIDKRQVVIYIDTVDRFTIIKDKLKHEGYSAEHIENIIFEDSDDFYRTKDLFSINQILHYFTQVLDPYLKEKRTIRTWSDVRWKDQDEEALLKSLKKYECECDTYIGKVRTISVCSYNGFKLPSAFLIDLLQSHEYHMTDKTLVPSSFYNKKQVLFPSISEQIRMEKATQDQLIRSEKLSIAGQLAAGIAHEIRNPITTIKGFLQLLEVNEKNVKYINILEGEVNKIEQISNEFLILSKPHLENRKDQNIVELIEGVTVLLQPQAVNKNIGIQTTYESQNIIVNCDDMKIKQVLINLIKNAIEAMENGYITIKLKETSHHVIIYITDEGHGIPKERLTELGKPFFTTKEKGTGLGLLVCYKIIEDHHGTIVVESEEGKGTTFTISLPKT</sequence>
<keyword evidence="6" id="KW-0418">Kinase</keyword>
<evidence type="ECO:0000256" key="1">
    <source>
        <dbReference type="ARBA" id="ARBA00000085"/>
    </source>
</evidence>
<evidence type="ECO:0000313" key="10">
    <source>
        <dbReference type="EMBL" id="TWI57932.1"/>
    </source>
</evidence>
<dbReference type="InterPro" id="IPR036097">
    <property type="entry name" value="HisK_dim/P_sf"/>
</dbReference>
<dbReference type="RefSeq" id="WP_144449613.1">
    <property type="nucleotide sequence ID" value="NZ_VLKZ01000003.1"/>
</dbReference>
<dbReference type="PROSITE" id="PS50109">
    <property type="entry name" value="HIS_KIN"/>
    <property type="match status" value="1"/>
</dbReference>
<reference evidence="10 11" key="1">
    <citation type="journal article" date="2015" name="Stand. Genomic Sci.">
        <title>Genomic Encyclopedia of Bacterial and Archaeal Type Strains, Phase III: the genomes of soil and plant-associated and newly described type strains.</title>
        <authorList>
            <person name="Whitman W.B."/>
            <person name="Woyke T."/>
            <person name="Klenk H.P."/>
            <person name="Zhou Y."/>
            <person name="Lilburn T.G."/>
            <person name="Beck B.J."/>
            <person name="De Vos P."/>
            <person name="Vandamme P."/>
            <person name="Eisen J.A."/>
            <person name="Garrity G."/>
            <person name="Hugenholtz P."/>
            <person name="Kyrpides N.C."/>
        </authorList>
    </citation>
    <scope>NUCLEOTIDE SEQUENCE [LARGE SCALE GENOMIC DNA]</scope>
    <source>
        <strain evidence="10 11">CGMCC 1.10116</strain>
    </source>
</reference>
<dbReference type="GO" id="GO:0000155">
    <property type="term" value="F:phosphorelay sensor kinase activity"/>
    <property type="evidence" value="ECO:0007669"/>
    <property type="project" value="InterPro"/>
</dbReference>
<keyword evidence="8" id="KW-0902">Two-component regulatory system</keyword>
<dbReference type="CDD" id="cd00082">
    <property type="entry name" value="HisKA"/>
    <property type="match status" value="1"/>
</dbReference>
<dbReference type="AlphaFoldDB" id="A0A562QMF3"/>
<evidence type="ECO:0000256" key="4">
    <source>
        <dbReference type="ARBA" id="ARBA00022679"/>
    </source>
</evidence>
<evidence type="ECO:0000256" key="5">
    <source>
        <dbReference type="ARBA" id="ARBA00022741"/>
    </source>
</evidence>
<dbReference type="PANTHER" id="PTHR43065:SF34">
    <property type="entry name" value="SPORULATION KINASE A"/>
    <property type="match status" value="1"/>
</dbReference>
<dbReference type="SMART" id="SM00387">
    <property type="entry name" value="HATPase_c"/>
    <property type="match status" value="1"/>
</dbReference>
<dbReference type="InterPro" id="IPR004358">
    <property type="entry name" value="Sig_transdc_His_kin-like_C"/>
</dbReference>
<evidence type="ECO:0000256" key="2">
    <source>
        <dbReference type="ARBA" id="ARBA00012438"/>
    </source>
</evidence>
<dbReference type="InterPro" id="IPR003594">
    <property type="entry name" value="HATPase_dom"/>
</dbReference>
<proteinExistence type="predicted"/>
<name>A0A562QMF3_9BACI</name>
<dbReference type="Pfam" id="PF14417">
    <property type="entry name" value="MEDS"/>
    <property type="match status" value="1"/>
</dbReference>
<keyword evidence="7" id="KW-0067">ATP-binding</keyword>
<dbReference type="InterPro" id="IPR025847">
    <property type="entry name" value="MEDS_domain"/>
</dbReference>
<evidence type="ECO:0000256" key="6">
    <source>
        <dbReference type="ARBA" id="ARBA00022777"/>
    </source>
</evidence>
<dbReference type="InterPro" id="IPR036890">
    <property type="entry name" value="HATPase_C_sf"/>
</dbReference>
<protein>
    <recommendedName>
        <fullName evidence="2">histidine kinase</fullName>
        <ecNumber evidence="2">2.7.13.3</ecNumber>
    </recommendedName>
</protein>
<dbReference type="PANTHER" id="PTHR43065">
    <property type="entry name" value="SENSOR HISTIDINE KINASE"/>
    <property type="match status" value="1"/>
</dbReference>
<accession>A0A562QMF3</accession>
<keyword evidence="11" id="KW-1185">Reference proteome</keyword>
<organism evidence="10 11">
    <name type="scientific">Halalkalibacter nanhaiisediminis</name>
    <dbReference type="NCBI Taxonomy" id="688079"/>
    <lineage>
        <taxon>Bacteria</taxon>
        <taxon>Bacillati</taxon>
        <taxon>Bacillota</taxon>
        <taxon>Bacilli</taxon>
        <taxon>Bacillales</taxon>
        <taxon>Bacillaceae</taxon>
        <taxon>Halalkalibacter</taxon>
    </lineage>
</organism>
<dbReference type="Gene3D" id="1.10.287.130">
    <property type="match status" value="1"/>
</dbReference>
<dbReference type="GO" id="GO:0005524">
    <property type="term" value="F:ATP binding"/>
    <property type="evidence" value="ECO:0007669"/>
    <property type="project" value="UniProtKB-KW"/>
</dbReference>